<name>A0A2R6NP13_9APHY</name>
<gene>
    <name evidence="2" type="ORF">PHLCEN_2v10030</name>
</gene>
<evidence type="ECO:0000313" key="3">
    <source>
        <dbReference type="Proteomes" id="UP000186601"/>
    </source>
</evidence>
<accession>A0A2R6NP13</accession>
<feature type="region of interest" description="Disordered" evidence="1">
    <location>
        <begin position="33"/>
        <end position="67"/>
    </location>
</feature>
<reference evidence="2 3" key="1">
    <citation type="submission" date="2018-02" db="EMBL/GenBank/DDBJ databases">
        <title>Genome sequence of the basidiomycete white-rot fungus Phlebia centrifuga.</title>
        <authorList>
            <person name="Granchi Z."/>
            <person name="Peng M."/>
            <person name="de Vries R.P."/>
            <person name="Hilden K."/>
            <person name="Makela M.R."/>
            <person name="Grigoriev I."/>
            <person name="Riley R."/>
        </authorList>
    </citation>
    <scope>NUCLEOTIDE SEQUENCE [LARGE SCALE GENOMIC DNA]</scope>
    <source>
        <strain evidence="2 3">FBCC195</strain>
    </source>
</reference>
<comment type="caution">
    <text evidence="2">The sequence shown here is derived from an EMBL/GenBank/DDBJ whole genome shotgun (WGS) entry which is preliminary data.</text>
</comment>
<protein>
    <submittedName>
        <fullName evidence="2">Uncharacterized protein</fullName>
    </submittedName>
</protein>
<sequence length="81" mass="8804">MQRGEDIIMQINAGLPSDSDIDQIMDAEMASMQDLEGVSDDENVSDESDAGEQVERKDVQDDITTGEVCCPNGSARFNTGY</sequence>
<dbReference type="AlphaFoldDB" id="A0A2R6NP13"/>
<evidence type="ECO:0000313" key="2">
    <source>
        <dbReference type="EMBL" id="PSR74199.1"/>
    </source>
</evidence>
<evidence type="ECO:0000256" key="1">
    <source>
        <dbReference type="SAM" id="MobiDB-lite"/>
    </source>
</evidence>
<keyword evidence="3" id="KW-1185">Reference proteome</keyword>
<proteinExistence type="predicted"/>
<dbReference type="Proteomes" id="UP000186601">
    <property type="component" value="Unassembled WGS sequence"/>
</dbReference>
<dbReference type="EMBL" id="MLYV02001013">
    <property type="protein sequence ID" value="PSR74199.1"/>
    <property type="molecule type" value="Genomic_DNA"/>
</dbReference>
<feature type="compositionally biased region" description="Acidic residues" evidence="1">
    <location>
        <begin position="37"/>
        <end position="52"/>
    </location>
</feature>
<organism evidence="2 3">
    <name type="scientific">Hermanssonia centrifuga</name>
    <dbReference type="NCBI Taxonomy" id="98765"/>
    <lineage>
        <taxon>Eukaryota</taxon>
        <taxon>Fungi</taxon>
        <taxon>Dikarya</taxon>
        <taxon>Basidiomycota</taxon>
        <taxon>Agaricomycotina</taxon>
        <taxon>Agaricomycetes</taxon>
        <taxon>Polyporales</taxon>
        <taxon>Meruliaceae</taxon>
        <taxon>Hermanssonia</taxon>
    </lineage>
</organism>